<dbReference type="Gene3D" id="3.10.20.370">
    <property type="match status" value="1"/>
</dbReference>
<dbReference type="Pfam" id="PF17921">
    <property type="entry name" value="Integrase_H2C2"/>
    <property type="match status" value="1"/>
</dbReference>
<dbReference type="InterPro" id="IPR050951">
    <property type="entry name" value="Retrovirus_Pol_polyprotein"/>
</dbReference>
<keyword evidence="1" id="KW-0808">Transferase</keyword>
<dbReference type="FunFam" id="3.30.70.270:FF:000003">
    <property type="entry name" value="Transposon Ty3-G Gag-Pol polyprotein"/>
    <property type="match status" value="1"/>
</dbReference>
<dbReference type="InterPro" id="IPR041373">
    <property type="entry name" value="RT_RNaseH"/>
</dbReference>
<dbReference type="Pfam" id="PF00665">
    <property type="entry name" value="rve"/>
    <property type="match status" value="1"/>
</dbReference>
<dbReference type="Proteomes" id="UP001152795">
    <property type="component" value="Unassembled WGS sequence"/>
</dbReference>
<dbReference type="PANTHER" id="PTHR37984:SF11">
    <property type="entry name" value="INTEGRASE CATALYTIC DOMAIN-CONTAINING PROTEIN"/>
    <property type="match status" value="1"/>
</dbReference>
<protein>
    <submittedName>
        <fullName evidence="8">Transposon Tf2-9 poly</fullName>
    </submittedName>
</protein>
<evidence type="ECO:0000256" key="5">
    <source>
        <dbReference type="ARBA" id="ARBA00022801"/>
    </source>
</evidence>
<evidence type="ECO:0000256" key="3">
    <source>
        <dbReference type="ARBA" id="ARBA00022722"/>
    </source>
</evidence>
<organism evidence="8 9">
    <name type="scientific">Paramuricea clavata</name>
    <name type="common">Red gorgonian</name>
    <name type="synonym">Violescent sea-whip</name>
    <dbReference type="NCBI Taxonomy" id="317549"/>
    <lineage>
        <taxon>Eukaryota</taxon>
        <taxon>Metazoa</taxon>
        <taxon>Cnidaria</taxon>
        <taxon>Anthozoa</taxon>
        <taxon>Octocorallia</taxon>
        <taxon>Malacalcyonacea</taxon>
        <taxon>Plexauridae</taxon>
        <taxon>Paramuricea</taxon>
    </lineage>
</organism>
<dbReference type="InterPro" id="IPR043502">
    <property type="entry name" value="DNA/RNA_pol_sf"/>
</dbReference>
<dbReference type="InterPro" id="IPR012337">
    <property type="entry name" value="RNaseH-like_sf"/>
</dbReference>
<dbReference type="FunFam" id="3.10.20.370:FF:000001">
    <property type="entry name" value="Retrovirus-related Pol polyprotein from transposon 17.6-like protein"/>
    <property type="match status" value="1"/>
</dbReference>
<dbReference type="CDD" id="cd09274">
    <property type="entry name" value="RNase_HI_RT_Ty3"/>
    <property type="match status" value="1"/>
</dbReference>
<name>A0A7D9ITX3_PARCT</name>
<proteinExistence type="predicted"/>
<evidence type="ECO:0000256" key="7">
    <source>
        <dbReference type="SAM" id="MobiDB-lite"/>
    </source>
</evidence>
<dbReference type="PANTHER" id="PTHR37984">
    <property type="entry name" value="PROTEIN CBG26694"/>
    <property type="match status" value="1"/>
</dbReference>
<gene>
    <name evidence="8" type="ORF">PACLA_8A049000</name>
</gene>
<dbReference type="Gene3D" id="3.30.70.270">
    <property type="match status" value="2"/>
</dbReference>
<feature type="compositionally biased region" description="Basic and acidic residues" evidence="7">
    <location>
        <begin position="1088"/>
        <end position="1109"/>
    </location>
</feature>
<keyword evidence="2" id="KW-0548">Nucleotidyltransferase</keyword>
<dbReference type="Gene3D" id="1.10.340.70">
    <property type="match status" value="1"/>
</dbReference>
<evidence type="ECO:0000313" key="8">
    <source>
        <dbReference type="EMBL" id="CAB4015922.1"/>
    </source>
</evidence>
<keyword evidence="6" id="KW-0695">RNA-directed DNA polymerase</keyword>
<dbReference type="SUPFAM" id="SSF56672">
    <property type="entry name" value="DNA/RNA polymerases"/>
    <property type="match status" value="1"/>
</dbReference>
<dbReference type="GO" id="GO:0004519">
    <property type="term" value="F:endonuclease activity"/>
    <property type="evidence" value="ECO:0007669"/>
    <property type="project" value="UniProtKB-KW"/>
</dbReference>
<dbReference type="Gene3D" id="3.30.420.10">
    <property type="entry name" value="Ribonuclease H-like superfamily/Ribonuclease H"/>
    <property type="match status" value="1"/>
</dbReference>
<evidence type="ECO:0000256" key="2">
    <source>
        <dbReference type="ARBA" id="ARBA00022695"/>
    </source>
</evidence>
<dbReference type="Pfam" id="PF00078">
    <property type="entry name" value="RVT_1"/>
    <property type="match status" value="1"/>
</dbReference>
<dbReference type="Pfam" id="PF17917">
    <property type="entry name" value="RT_RNaseH"/>
    <property type="match status" value="1"/>
</dbReference>
<feature type="compositionally biased region" description="Low complexity" evidence="7">
    <location>
        <begin position="1197"/>
        <end position="1209"/>
    </location>
</feature>
<dbReference type="Gene3D" id="3.10.10.10">
    <property type="entry name" value="HIV Type 1 Reverse Transcriptase, subunit A, domain 1"/>
    <property type="match status" value="1"/>
</dbReference>
<evidence type="ECO:0000256" key="4">
    <source>
        <dbReference type="ARBA" id="ARBA00022759"/>
    </source>
</evidence>
<feature type="region of interest" description="Disordered" evidence="7">
    <location>
        <begin position="1088"/>
        <end position="1115"/>
    </location>
</feature>
<dbReference type="FunFam" id="1.10.340.70:FF:000003">
    <property type="entry name" value="Protein CBG25708"/>
    <property type="match status" value="1"/>
</dbReference>
<accession>A0A7D9ITX3</accession>
<dbReference type="OrthoDB" id="5984086at2759"/>
<keyword evidence="5" id="KW-0378">Hydrolase</keyword>
<dbReference type="InterPro" id="IPR041588">
    <property type="entry name" value="Integrase_H2C2"/>
</dbReference>
<keyword evidence="9" id="KW-1185">Reference proteome</keyword>
<keyword evidence="4" id="KW-0255">Endonuclease</keyword>
<dbReference type="GO" id="GO:0003676">
    <property type="term" value="F:nucleic acid binding"/>
    <property type="evidence" value="ECO:0007669"/>
    <property type="project" value="InterPro"/>
</dbReference>
<evidence type="ECO:0000313" key="9">
    <source>
        <dbReference type="Proteomes" id="UP001152795"/>
    </source>
</evidence>
<dbReference type="FunFam" id="3.30.420.10:FF:000063">
    <property type="entry name" value="Retrovirus-related Pol polyprotein from transposon 297-like Protein"/>
    <property type="match status" value="1"/>
</dbReference>
<evidence type="ECO:0000256" key="6">
    <source>
        <dbReference type="ARBA" id="ARBA00022918"/>
    </source>
</evidence>
<dbReference type="SUPFAM" id="SSF53098">
    <property type="entry name" value="Ribonuclease H-like"/>
    <property type="match status" value="1"/>
</dbReference>
<dbReference type="GO" id="GO:0015074">
    <property type="term" value="P:DNA integration"/>
    <property type="evidence" value="ECO:0007669"/>
    <property type="project" value="InterPro"/>
</dbReference>
<dbReference type="InterPro" id="IPR043128">
    <property type="entry name" value="Rev_trsase/Diguanyl_cyclase"/>
</dbReference>
<dbReference type="EMBL" id="CACRXK020008900">
    <property type="protein sequence ID" value="CAB4015922.1"/>
    <property type="molecule type" value="Genomic_DNA"/>
</dbReference>
<dbReference type="PROSITE" id="PS50994">
    <property type="entry name" value="INTEGRASE"/>
    <property type="match status" value="1"/>
</dbReference>
<keyword evidence="3" id="KW-0540">Nuclease</keyword>
<reference evidence="8" key="1">
    <citation type="submission" date="2020-04" db="EMBL/GenBank/DDBJ databases">
        <authorList>
            <person name="Alioto T."/>
            <person name="Alioto T."/>
            <person name="Gomez Garrido J."/>
        </authorList>
    </citation>
    <scope>NUCLEOTIDE SEQUENCE</scope>
    <source>
        <strain evidence="8">A484AB</strain>
    </source>
</reference>
<dbReference type="CDD" id="cd01647">
    <property type="entry name" value="RT_LTR"/>
    <property type="match status" value="1"/>
</dbReference>
<feature type="region of interest" description="Disordered" evidence="7">
    <location>
        <begin position="1160"/>
        <end position="1252"/>
    </location>
</feature>
<dbReference type="InterPro" id="IPR001584">
    <property type="entry name" value="Integrase_cat-core"/>
</dbReference>
<evidence type="ECO:0000256" key="1">
    <source>
        <dbReference type="ARBA" id="ARBA00022679"/>
    </source>
</evidence>
<feature type="compositionally biased region" description="Basic and acidic residues" evidence="7">
    <location>
        <begin position="199"/>
        <end position="218"/>
    </location>
</feature>
<dbReference type="InterPro" id="IPR036397">
    <property type="entry name" value="RNaseH_sf"/>
</dbReference>
<dbReference type="InterPro" id="IPR000477">
    <property type="entry name" value="RT_dom"/>
</dbReference>
<dbReference type="GO" id="GO:0016787">
    <property type="term" value="F:hydrolase activity"/>
    <property type="evidence" value="ECO:0007669"/>
    <property type="project" value="UniProtKB-KW"/>
</dbReference>
<feature type="region of interest" description="Disordered" evidence="7">
    <location>
        <begin position="180"/>
        <end position="218"/>
    </location>
</feature>
<dbReference type="AlphaFoldDB" id="A0A7D9ITX3"/>
<comment type="caution">
    <text evidence="8">The sequence shown here is derived from an EMBL/GenBank/DDBJ whole genome shotgun (WGS) entry which is preliminary data.</text>
</comment>
<sequence>MSSKEFDIGGFRPFDVSSDPNSVGSEWKRWLRSFQLYADGKLLIIEAGKDDNKVQRRALLLHCAGSDVQDIFDVLPETGNAKEYEKVEEALTRHFVTQVNVPYERHMFREMAQNENETIDQFAIRLRRKAQQCDYGDQLESQIRDQIISRCRSSDLRRKFLEKGQTLNLKQLQEIARTSEAVKRQAKSMSVHNDGVNRVSERPGRQDRRESKGEKSGKVEKLRRVVNVFDAENQDILPEIPDAMRRERNVPNATRKVILLWYAKSKVKIMAIEEKTTKKLYAYGSTTPLTVIGTFTEDVNVADRHVTTEFTVIEGKGEPLLGRKTATELGVLKLQIPEQFVNSVTDRVARHKVLFQGIGKLKEYQMKLHIDPQVRPVAQSVRRTAFSLRGKIEGKLDELLREDIIEKVDGPTPWVNPVVVVPKANDEVRLCVDMRCANKAIIRERHPIPTIDEILQDMQEGGVFSKLDLKWGYHQIELSEESRSITTFVTHKAPEKYQQVIQQVLQDCSGTANISDDIIIYGSDQAGHDKRLEKVLTRLEERGLTLNKEKCVFDMPKLTFMGLLLSNRGIGPTEEKVRAVVEAREPQNGKSFLGLVNFNARFIPDLATVAEPMRRLTKRGVPFVFGPEQQESFRELKHAKTKIVCDASPVWLGAILLQEHKGEDRVICYASRGLTEVERRYSQTEKEALAVVWSCERFHIYLYGRQFELWTDHKPLECIYSARSRLSARIERWVLRLQPYSFTVKYLPGHLNVADSLSRLTKIGEMKSRSIAEDYVSFVAKTAIPRAMNSREIEEASSCNEELMTIRQCIETGNWDSPKCASYKCASYKSVRDELCSVGKIVLRGTRMVIPQKLRPRVIELGHEGHQGILMMKQRLRTKVWWPGIDQEAEKFCKTCHGCQVVSRPINPEPLRMTELPQGPWEDIAIDFMGPLPLGDYVFAATDYYSRYVEVTIAKRNTAEVAIKSLENMFATHGLPWTVASDNGPHFVAETFESFLQENGIEHRKTTPLWPQANGEIERQNRSLLKRMQIARVEGQDWRKAVQTYLIAYRNTPHPTTGMCPAELMFRRKLRTKLPELRENVRLDEEMRDKDREKKEKMKGYADKRRNAKESNLSEGDKVLLKQQRINKWTTTFESQPYQVIDKHGNSVLVESPEGVQYKRNTTHVKPFQERESGLEEIEMSATAPEVPPEESVLQQAEGETSSAGETSSQGDRDGRVPNGDSNQTAESVPVKSPRPVCTRRAPKRYGDYVMK</sequence>
<dbReference type="GO" id="GO:0003964">
    <property type="term" value="F:RNA-directed DNA polymerase activity"/>
    <property type="evidence" value="ECO:0007669"/>
    <property type="project" value="UniProtKB-KW"/>
</dbReference>